<dbReference type="InterPro" id="IPR006584">
    <property type="entry name" value="Cellulose-bd_IV"/>
</dbReference>
<dbReference type="PANTHER" id="PTHR31297:SF41">
    <property type="entry name" value="ENDOGLUCANASE, PUTATIVE (AFU_ORTHOLOGUE AFUA_5G01830)-RELATED"/>
    <property type="match status" value="1"/>
</dbReference>
<proteinExistence type="inferred from homology"/>
<protein>
    <submittedName>
        <fullName evidence="9">Putative retaining b-glycosidase</fullName>
    </submittedName>
</protein>
<dbReference type="KEGG" id="sde:Sde_2929"/>
<evidence type="ECO:0000256" key="5">
    <source>
        <dbReference type="ARBA" id="ARBA00023277"/>
    </source>
</evidence>
<dbReference type="InterPro" id="IPR005084">
    <property type="entry name" value="CBM6"/>
</dbReference>
<dbReference type="PANTHER" id="PTHR31297">
    <property type="entry name" value="GLUCAN ENDO-1,6-BETA-GLUCOSIDASE B"/>
    <property type="match status" value="1"/>
</dbReference>
<dbReference type="STRING" id="203122.Sde_2929"/>
<keyword evidence="2" id="KW-0732">Signal</keyword>
<dbReference type="eggNOG" id="COG2730">
    <property type="taxonomic scope" value="Bacteria"/>
</dbReference>
<dbReference type="Pfam" id="PF00150">
    <property type="entry name" value="Cellulase"/>
    <property type="match status" value="1"/>
</dbReference>
<dbReference type="GeneID" id="98614572"/>
<dbReference type="RefSeq" id="WP_011469402.1">
    <property type="nucleotide sequence ID" value="NC_007912.1"/>
</dbReference>
<dbReference type="Gene3D" id="3.20.20.80">
    <property type="entry name" value="Glycosidases"/>
    <property type="match status" value="1"/>
</dbReference>
<evidence type="ECO:0000256" key="1">
    <source>
        <dbReference type="ARBA" id="ARBA00005641"/>
    </source>
</evidence>
<gene>
    <name evidence="9" type="primary">cel5E</name>
    <name evidence="9" type="ordered locus">Sde_2929</name>
</gene>
<dbReference type="InterPro" id="IPR001547">
    <property type="entry name" value="Glyco_hydro_5"/>
</dbReference>
<name>Q21GJ3_SACD2</name>
<dbReference type="GO" id="GO:0008422">
    <property type="term" value="F:beta-glucosidase activity"/>
    <property type="evidence" value="ECO:0007669"/>
    <property type="project" value="TreeGrafter"/>
</dbReference>
<evidence type="ECO:0000256" key="3">
    <source>
        <dbReference type="ARBA" id="ARBA00022801"/>
    </source>
</evidence>
<evidence type="ECO:0000313" key="10">
    <source>
        <dbReference type="Proteomes" id="UP000001947"/>
    </source>
</evidence>
<keyword evidence="3" id="KW-0378">Hydrolase</keyword>
<feature type="domain" description="CBM6" evidence="8">
    <location>
        <begin position="57"/>
        <end position="178"/>
    </location>
</feature>
<evidence type="ECO:0000256" key="7">
    <source>
        <dbReference type="ARBA" id="ARBA00023326"/>
    </source>
</evidence>
<dbReference type="GO" id="GO:0030245">
    <property type="term" value="P:cellulose catabolic process"/>
    <property type="evidence" value="ECO:0007669"/>
    <property type="project" value="UniProtKB-KW"/>
</dbReference>
<dbReference type="GO" id="GO:0005576">
    <property type="term" value="C:extracellular region"/>
    <property type="evidence" value="ECO:0007669"/>
    <property type="project" value="TreeGrafter"/>
</dbReference>
<dbReference type="SUPFAM" id="SSF51445">
    <property type="entry name" value="(Trans)glycosidases"/>
    <property type="match status" value="1"/>
</dbReference>
<dbReference type="CAZy" id="GH5">
    <property type="family name" value="Glycoside Hydrolase Family 5"/>
</dbReference>
<keyword evidence="10" id="KW-1185">Reference proteome</keyword>
<dbReference type="GO" id="GO:0009986">
    <property type="term" value="C:cell surface"/>
    <property type="evidence" value="ECO:0007669"/>
    <property type="project" value="TreeGrafter"/>
</dbReference>
<keyword evidence="6 9" id="KW-0326">Glycosidase</keyword>
<dbReference type="InterPro" id="IPR018087">
    <property type="entry name" value="Glyco_hydro_5_CS"/>
</dbReference>
<keyword evidence="7" id="KW-0624">Polysaccharide degradation</keyword>
<dbReference type="AlphaFoldDB" id="Q21GJ3"/>
<keyword evidence="4" id="KW-0136">Cellulose degradation</keyword>
<evidence type="ECO:0000256" key="2">
    <source>
        <dbReference type="ARBA" id="ARBA00022729"/>
    </source>
</evidence>
<evidence type="ECO:0000259" key="8">
    <source>
        <dbReference type="PROSITE" id="PS51175"/>
    </source>
</evidence>
<dbReference type="CDD" id="cd04080">
    <property type="entry name" value="CBM6_cellulase-like"/>
    <property type="match status" value="2"/>
</dbReference>
<dbReference type="InterPro" id="IPR017853">
    <property type="entry name" value="GH"/>
</dbReference>
<dbReference type="Gene3D" id="2.60.120.260">
    <property type="entry name" value="Galactose-binding domain-like"/>
    <property type="match status" value="2"/>
</dbReference>
<comment type="similarity">
    <text evidence="1">Belongs to the glycosyl hydrolase 5 (cellulase A) family.</text>
</comment>
<evidence type="ECO:0000256" key="6">
    <source>
        <dbReference type="ARBA" id="ARBA00023295"/>
    </source>
</evidence>
<organism evidence="9 10">
    <name type="scientific">Saccharophagus degradans (strain 2-40 / ATCC 43961 / DSM 17024)</name>
    <dbReference type="NCBI Taxonomy" id="203122"/>
    <lineage>
        <taxon>Bacteria</taxon>
        <taxon>Pseudomonadati</taxon>
        <taxon>Pseudomonadota</taxon>
        <taxon>Gammaproteobacteria</taxon>
        <taxon>Cellvibrionales</taxon>
        <taxon>Cellvibrionaceae</taxon>
        <taxon>Saccharophagus</taxon>
    </lineage>
</organism>
<sequence length="673" mass="72643">MLIGTVTASALVGRGRGTPKKIINKGSIMWQINKSALAAVVLVCSSSSFAQSACDTQRIEAENYVAMSGIQTESTADTGGGLNVGWIDAGDWLSYQVNLPAAGQYEVRYRVASRNGGGVLRLEGNAGQTLYGTMNVPNTGGWQNWQTLSHSVTLAAGEQSIGIGVPSGGFNINWLEFVPLDCSGPIDPPINPPSNCASIVFEAENYDQMSGIRTQTTSDTGGGLNVGWIDAGDWLSYATVNIPSTQVYNFEYRVASPNGGSFNLQGSAGAENFDTATLPNTGGWQNWTTVTGSALLPAGNVNFGISAITGGWNINWFKATPESCDDINPPSTGITAKQAAAAMGKGFNLGQMFESTQHPRTFNAAKSKIDAYYNMGYRNVRIPITWTEAVGGNRLVADANVGAVNRNHSRLAVITQVVDYALSLPGMYVVINAHHEGGLKTNNRWWVLETLWADIADIFKDRDHRLLFEILNEPHLSDANKSPMPPANLRFMTGKAYNKIRAIDAQRIVIIGGNQWFGAGEMANVWPNLNDVGGGSDAYVMATFHHYDPWSFSGDNQGDYADAWTLSNVGNPMDIMQSWANGVGQGMPVYIGEWGVGWGSRYSAMQCNNIRYWYQLFDASYASAKGQPTAVWDDGGWFKIFDHGTNSFNNNLAQCIGGNCAWDGADRFNSGCN</sequence>
<dbReference type="SMART" id="SM00606">
    <property type="entry name" value="CBD_IV"/>
    <property type="match status" value="2"/>
</dbReference>
<keyword evidence="5" id="KW-0119">Carbohydrate metabolism</keyword>
<dbReference type="PROSITE" id="PS51175">
    <property type="entry name" value="CBM6"/>
    <property type="match status" value="2"/>
</dbReference>
<dbReference type="SMR" id="Q21GJ3"/>
<dbReference type="Pfam" id="PF03422">
    <property type="entry name" value="CBM_6"/>
    <property type="match status" value="2"/>
</dbReference>
<evidence type="ECO:0000313" key="9">
    <source>
        <dbReference type="EMBL" id="ABD82186.1"/>
    </source>
</evidence>
<reference evidence="9 10" key="1">
    <citation type="journal article" date="2008" name="PLoS Genet.">
        <title>Complete genome sequence of the complex carbohydrate-degrading marine bacterium, Saccharophagus degradans strain 2-40 T.</title>
        <authorList>
            <person name="Weiner R.M."/>
            <person name="Taylor L.E.II."/>
            <person name="Henrissat B."/>
            <person name="Hauser L."/>
            <person name="Land M."/>
            <person name="Coutinho P.M."/>
            <person name="Rancurel C."/>
            <person name="Saunders E.H."/>
            <person name="Longmire A.G."/>
            <person name="Zhang H."/>
            <person name="Bayer E.A."/>
            <person name="Gilbert H.J."/>
            <person name="Larimer F."/>
            <person name="Zhulin I.B."/>
            <person name="Ekborg N.A."/>
            <person name="Lamed R."/>
            <person name="Richardson P.M."/>
            <person name="Borovok I."/>
            <person name="Hutcheson S."/>
        </authorList>
    </citation>
    <scope>NUCLEOTIDE SEQUENCE [LARGE SCALE GENOMIC DNA]</scope>
    <source>
        <strain evidence="10">2-40 / ATCC 43961 / DSM 17024</strain>
    </source>
</reference>
<accession>Q21GJ3</accession>
<dbReference type="GO" id="GO:0030246">
    <property type="term" value="F:carbohydrate binding"/>
    <property type="evidence" value="ECO:0007669"/>
    <property type="project" value="InterPro"/>
</dbReference>
<feature type="domain" description="CBM6" evidence="8">
    <location>
        <begin position="199"/>
        <end position="320"/>
    </location>
</feature>
<dbReference type="InterPro" id="IPR050386">
    <property type="entry name" value="Glycosyl_hydrolase_5"/>
</dbReference>
<dbReference type="CAZy" id="CBM6">
    <property type="family name" value="Carbohydrate-Binding Module Family 6"/>
</dbReference>
<dbReference type="EMBL" id="CP000282">
    <property type="protein sequence ID" value="ABD82186.1"/>
    <property type="molecule type" value="Genomic_DNA"/>
</dbReference>
<dbReference type="InterPro" id="IPR008979">
    <property type="entry name" value="Galactose-bd-like_sf"/>
</dbReference>
<dbReference type="Proteomes" id="UP000001947">
    <property type="component" value="Chromosome"/>
</dbReference>
<evidence type="ECO:0000256" key="4">
    <source>
        <dbReference type="ARBA" id="ARBA00023001"/>
    </source>
</evidence>
<dbReference type="PROSITE" id="PS00659">
    <property type="entry name" value="GLYCOSYL_HYDROL_F5"/>
    <property type="match status" value="1"/>
</dbReference>
<dbReference type="SUPFAM" id="SSF49785">
    <property type="entry name" value="Galactose-binding domain-like"/>
    <property type="match status" value="2"/>
</dbReference>
<dbReference type="HOGENOM" id="CLU_408197_0_0_6"/>